<feature type="chain" id="PRO_5008639879" evidence="2">
    <location>
        <begin position="19"/>
        <end position="385"/>
    </location>
</feature>
<feature type="signal peptide" evidence="2">
    <location>
        <begin position="1"/>
        <end position="18"/>
    </location>
</feature>
<reference evidence="3 4" key="1">
    <citation type="submission" date="2016-06" db="EMBL/GenBank/DDBJ databases">
        <title>Draft Genome Sequence of Tenacibaculum soleae UCD-KL19.</title>
        <authorList>
            <person name="Eisen J.A."/>
            <person name="Coil D.A."/>
            <person name="Lujan K.M."/>
        </authorList>
    </citation>
    <scope>NUCLEOTIDE SEQUENCE [LARGE SCALE GENOMIC DNA]</scope>
    <source>
        <strain evidence="3 4">UCD-KL19</strain>
    </source>
</reference>
<evidence type="ECO:0000256" key="1">
    <source>
        <dbReference type="SAM" id="Coils"/>
    </source>
</evidence>
<keyword evidence="2" id="KW-0732">Signal</keyword>
<dbReference type="RefSeq" id="WP_068705734.1">
    <property type="nucleotide sequence ID" value="NZ_JAUOSW010000003.1"/>
</dbReference>
<dbReference type="AlphaFoldDB" id="A0A1B9XXG7"/>
<dbReference type="OrthoDB" id="1452897at2"/>
<evidence type="ECO:0000313" key="4">
    <source>
        <dbReference type="Proteomes" id="UP000093186"/>
    </source>
</evidence>
<dbReference type="Proteomes" id="UP000093186">
    <property type="component" value="Unassembled WGS sequence"/>
</dbReference>
<gene>
    <name evidence="3" type="ORF">BA195_11580</name>
</gene>
<proteinExistence type="predicted"/>
<accession>A0A1B9XXG7</accession>
<name>A0A1B9XXG7_9FLAO</name>
<dbReference type="EMBL" id="MAKX01000024">
    <property type="protein sequence ID" value="OCK42258.1"/>
    <property type="molecule type" value="Genomic_DNA"/>
</dbReference>
<comment type="caution">
    <text evidence="3">The sequence shown here is derived from an EMBL/GenBank/DDBJ whole genome shotgun (WGS) entry which is preliminary data.</text>
</comment>
<feature type="coiled-coil region" evidence="1">
    <location>
        <begin position="165"/>
        <end position="217"/>
    </location>
</feature>
<keyword evidence="4" id="KW-1185">Reference proteome</keyword>
<sequence length="385" mass="44972">MKKIIFIAILLRQIMVSAQNWSFESGGNVFDGKYKTSSIKGKGTDFPYNNPLLVINLFKNESLNFYIADAGYFQNLSETNVLWIFNDELDTLYKSVNISKSDNNKIIFFNDFINTKSNESISKLEFIEKLKTANKVNVRIKDNYGKNDISFSLRASTKAINYVITKAYKEKVLAEQKEVKKLIEEEKNKKIAEVNRIKKLKEQEKRKKLDKQNKINNKTIELLSSYDLDDSEKKVIIKEVTSVIQSYSIDINNIKKININIPLEGTTTLVLLYKYNKFIAEKNIDIPNYRKKILDALEKKGFNRMLSLLSKYDFSDIEIDRILKKINKKQFQEIENKKIISIKFEYLSYATKIKLNNKGESVIISFFDKPFSKQIKKKTRRVKNN</sequence>
<protein>
    <submittedName>
        <fullName evidence="3">Uncharacterized protein</fullName>
    </submittedName>
</protein>
<evidence type="ECO:0000313" key="3">
    <source>
        <dbReference type="EMBL" id="OCK42258.1"/>
    </source>
</evidence>
<evidence type="ECO:0000256" key="2">
    <source>
        <dbReference type="SAM" id="SignalP"/>
    </source>
</evidence>
<organism evidence="3 4">
    <name type="scientific">Tenacibaculum soleae</name>
    <dbReference type="NCBI Taxonomy" id="447689"/>
    <lineage>
        <taxon>Bacteria</taxon>
        <taxon>Pseudomonadati</taxon>
        <taxon>Bacteroidota</taxon>
        <taxon>Flavobacteriia</taxon>
        <taxon>Flavobacteriales</taxon>
        <taxon>Flavobacteriaceae</taxon>
        <taxon>Tenacibaculum</taxon>
    </lineage>
</organism>
<keyword evidence="1" id="KW-0175">Coiled coil</keyword>